<accession>K3WFF0</accession>
<organism evidence="1 2">
    <name type="scientific">Globisporangium ultimum (strain ATCC 200006 / CBS 805.95 / DAOM BR144)</name>
    <name type="common">Pythium ultimum</name>
    <dbReference type="NCBI Taxonomy" id="431595"/>
    <lineage>
        <taxon>Eukaryota</taxon>
        <taxon>Sar</taxon>
        <taxon>Stramenopiles</taxon>
        <taxon>Oomycota</taxon>
        <taxon>Peronosporomycetes</taxon>
        <taxon>Pythiales</taxon>
        <taxon>Pythiaceae</taxon>
        <taxon>Globisporangium</taxon>
    </lineage>
</organism>
<dbReference type="PANTHER" id="PTHR33129">
    <property type="entry name" value="PROTEIN KINASE DOMAIN-CONTAINING PROTEIN-RELATED"/>
    <property type="match status" value="1"/>
</dbReference>
<dbReference type="AlphaFoldDB" id="K3WFF0"/>
<dbReference type="eggNOG" id="ENOG502R5I5">
    <property type="taxonomic scope" value="Eukaryota"/>
</dbReference>
<dbReference type="EnsemblProtists" id="PYU1_T003691">
    <property type="protein sequence ID" value="PYU1_T003691"/>
    <property type="gene ID" value="PYU1_G003681"/>
</dbReference>
<dbReference type="InParanoid" id="K3WFF0"/>
<dbReference type="PANTHER" id="PTHR33129:SF1">
    <property type="entry name" value="ATP-BINDING PROTEIN"/>
    <property type="match status" value="1"/>
</dbReference>
<protein>
    <submittedName>
        <fullName evidence="1">Uncharacterized protein</fullName>
    </submittedName>
</protein>
<dbReference type="EMBL" id="GL376638">
    <property type="status" value="NOT_ANNOTATED_CDS"/>
    <property type="molecule type" value="Genomic_DNA"/>
</dbReference>
<dbReference type="Proteomes" id="UP000019132">
    <property type="component" value="Unassembled WGS sequence"/>
</dbReference>
<reference evidence="2" key="2">
    <citation type="submission" date="2010-04" db="EMBL/GenBank/DDBJ databases">
        <authorList>
            <person name="Buell R."/>
            <person name="Hamilton J."/>
            <person name="Hostetler J."/>
        </authorList>
    </citation>
    <scope>NUCLEOTIDE SEQUENCE [LARGE SCALE GENOMIC DNA]</scope>
    <source>
        <strain evidence="2">DAOM:BR144</strain>
    </source>
</reference>
<name>K3WFF0_GLOUD</name>
<dbReference type="OMA" id="CYLCLER"/>
<sequence length="136" mass="15847">ILRRCYSRLLETCWELIHDEEINTPHFILLGNPGIDKTFFGYVILHRLAREGVTVVYEGGGSRKRFLFSRDTIAQGSERDFVSILGQQTTYYIVDAARPMYAPVKTILLTSARRSIWYEFSKTNCESLYMPVWSRK</sequence>
<dbReference type="VEuPathDB" id="FungiDB:PYU1_G003681"/>
<dbReference type="STRING" id="431595.K3WFF0"/>
<keyword evidence="2" id="KW-1185">Reference proteome</keyword>
<evidence type="ECO:0000313" key="2">
    <source>
        <dbReference type="Proteomes" id="UP000019132"/>
    </source>
</evidence>
<proteinExistence type="predicted"/>
<dbReference type="InterPro" id="IPR052980">
    <property type="entry name" value="Crinkler_effector"/>
</dbReference>
<reference evidence="2" key="1">
    <citation type="journal article" date="2010" name="Genome Biol.">
        <title>Genome sequence of the necrotrophic plant pathogen Pythium ultimum reveals original pathogenicity mechanisms and effector repertoire.</title>
        <authorList>
            <person name="Levesque C.A."/>
            <person name="Brouwer H."/>
            <person name="Cano L."/>
            <person name="Hamilton J.P."/>
            <person name="Holt C."/>
            <person name="Huitema E."/>
            <person name="Raffaele S."/>
            <person name="Robideau G.P."/>
            <person name="Thines M."/>
            <person name="Win J."/>
            <person name="Zerillo M.M."/>
            <person name="Beakes G.W."/>
            <person name="Boore J.L."/>
            <person name="Busam D."/>
            <person name="Dumas B."/>
            <person name="Ferriera S."/>
            <person name="Fuerstenberg S.I."/>
            <person name="Gachon C.M."/>
            <person name="Gaulin E."/>
            <person name="Govers F."/>
            <person name="Grenville-Briggs L."/>
            <person name="Horner N."/>
            <person name="Hostetler J."/>
            <person name="Jiang R.H."/>
            <person name="Johnson J."/>
            <person name="Krajaejun T."/>
            <person name="Lin H."/>
            <person name="Meijer H.J."/>
            <person name="Moore B."/>
            <person name="Morris P."/>
            <person name="Phuntmart V."/>
            <person name="Puiu D."/>
            <person name="Shetty J."/>
            <person name="Stajich J.E."/>
            <person name="Tripathy S."/>
            <person name="Wawra S."/>
            <person name="van West P."/>
            <person name="Whitty B.R."/>
            <person name="Coutinho P.M."/>
            <person name="Henrissat B."/>
            <person name="Martin F."/>
            <person name="Thomas P.D."/>
            <person name="Tyler B.M."/>
            <person name="De Vries R.P."/>
            <person name="Kamoun S."/>
            <person name="Yandell M."/>
            <person name="Tisserat N."/>
            <person name="Buell C.R."/>
        </authorList>
    </citation>
    <scope>NUCLEOTIDE SEQUENCE</scope>
    <source>
        <strain evidence="2">DAOM:BR144</strain>
    </source>
</reference>
<reference evidence="1" key="3">
    <citation type="submission" date="2015-02" db="UniProtKB">
        <authorList>
            <consortium name="EnsemblProtists"/>
        </authorList>
    </citation>
    <scope>IDENTIFICATION</scope>
    <source>
        <strain evidence="1">DAOM BR144</strain>
    </source>
</reference>
<evidence type="ECO:0000313" key="1">
    <source>
        <dbReference type="EnsemblProtists" id="PYU1_T003691"/>
    </source>
</evidence>
<dbReference type="HOGENOM" id="CLU_1880924_0_0_1"/>